<sequence>MHFGFRIEMWLKDFAYLNTNVCTNVQVDMSTVREPIPIILIRRFPPSLVGNDVFDSPFMLT</sequence>
<proteinExistence type="predicted"/>
<evidence type="ECO:0000313" key="1">
    <source>
        <dbReference type="EMBL" id="CDW45117.1"/>
    </source>
</evidence>
<protein>
    <submittedName>
        <fullName evidence="1">Uncharacterized protein</fullName>
    </submittedName>
</protein>
<organism evidence="1">
    <name type="scientific">Lepeophtheirus salmonis</name>
    <name type="common">Salmon louse</name>
    <name type="synonym">Caligus salmonis</name>
    <dbReference type="NCBI Taxonomy" id="72036"/>
    <lineage>
        <taxon>Eukaryota</taxon>
        <taxon>Metazoa</taxon>
        <taxon>Ecdysozoa</taxon>
        <taxon>Arthropoda</taxon>
        <taxon>Crustacea</taxon>
        <taxon>Multicrustacea</taxon>
        <taxon>Hexanauplia</taxon>
        <taxon>Copepoda</taxon>
        <taxon>Siphonostomatoida</taxon>
        <taxon>Caligidae</taxon>
        <taxon>Lepeophtheirus</taxon>
    </lineage>
</organism>
<accession>A0A0K2V4Q4</accession>
<dbReference type="AlphaFoldDB" id="A0A0K2V4Q4"/>
<reference evidence="1" key="1">
    <citation type="submission" date="2014-05" db="EMBL/GenBank/DDBJ databases">
        <authorList>
            <person name="Chronopoulou M."/>
        </authorList>
    </citation>
    <scope>NUCLEOTIDE SEQUENCE</scope>
    <source>
        <tissue evidence="1">Whole organism</tissue>
    </source>
</reference>
<name>A0A0K2V4Q4_LEPSM</name>
<dbReference type="EMBL" id="HACA01027756">
    <property type="protein sequence ID" value="CDW45117.1"/>
    <property type="molecule type" value="Transcribed_RNA"/>
</dbReference>